<dbReference type="Proteomes" id="UP000316008">
    <property type="component" value="Unassembled WGS sequence"/>
</dbReference>
<dbReference type="Gene3D" id="1.20.58.1910">
    <property type="match status" value="1"/>
</dbReference>
<dbReference type="InterPro" id="IPR003607">
    <property type="entry name" value="HD/PDEase_dom"/>
</dbReference>
<organism evidence="2 3">
    <name type="scientific">Fluviicola chungangensis</name>
    <dbReference type="NCBI Taxonomy" id="2597671"/>
    <lineage>
        <taxon>Bacteria</taxon>
        <taxon>Pseudomonadati</taxon>
        <taxon>Bacteroidota</taxon>
        <taxon>Flavobacteriia</taxon>
        <taxon>Flavobacteriales</taxon>
        <taxon>Crocinitomicaceae</taxon>
        <taxon>Fluviicola</taxon>
    </lineage>
</organism>
<comment type="caution">
    <text evidence="2">The sequence shown here is derived from an EMBL/GenBank/DDBJ whole genome shotgun (WGS) entry which is preliminary data.</text>
</comment>
<dbReference type="InterPro" id="IPR006674">
    <property type="entry name" value="HD_domain"/>
</dbReference>
<evidence type="ECO:0000313" key="3">
    <source>
        <dbReference type="Proteomes" id="UP000316008"/>
    </source>
</evidence>
<evidence type="ECO:0000259" key="1">
    <source>
        <dbReference type="SMART" id="SM00471"/>
    </source>
</evidence>
<reference evidence="2 3" key="1">
    <citation type="submission" date="2019-07" db="EMBL/GenBank/DDBJ databases">
        <authorList>
            <person name="Huq M.A."/>
        </authorList>
    </citation>
    <scope>NUCLEOTIDE SEQUENCE [LARGE SCALE GENOMIC DNA]</scope>
    <source>
        <strain evidence="2 3">MAH-3</strain>
    </source>
</reference>
<dbReference type="Pfam" id="PF01966">
    <property type="entry name" value="HD"/>
    <property type="match status" value="1"/>
</dbReference>
<evidence type="ECO:0000313" key="2">
    <source>
        <dbReference type="EMBL" id="TSJ48104.1"/>
    </source>
</evidence>
<dbReference type="PANTHER" id="PTHR33594:SF1">
    <property type="entry name" value="HD_PDEASE DOMAIN-CONTAINING PROTEIN"/>
    <property type="match status" value="1"/>
</dbReference>
<protein>
    <submittedName>
        <fullName evidence="2">HD domain-containing protein</fullName>
    </submittedName>
</protein>
<gene>
    <name evidence="2" type="ORF">FO442_02925</name>
</gene>
<dbReference type="Gene3D" id="1.10.472.50">
    <property type="entry name" value="HD-domain/PDEase-like"/>
    <property type="match status" value="1"/>
</dbReference>
<dbReference type="SUPFAM" id="SSF109604">
    <property type="entry name" value="HD-domain/PDEase-like"/>
    <property type="match status" value="1"/>
</dbReference>
<dbReference type="SMART" id="SM00471">
    <property type="entry name" value="HDc"/>
    <property type="match status" value="1"/>
</dbReference>
<feature type="domain" description="HD/PDEase" evidence="1">
    <location>
        <begin position="23"/>
        <end position="139"/>
    </location>
</feature>
<dbReference type="OrthoDB" id="9797344at2"/>
<proteinExistence type="predicted"/>
<accession>A0A556N7E7</accession>
<name>A0A556N7E7_9FLAO</name>
<dbReference type="RefSeq" id="WP_144331639.1">
    <property type="nucleotide sequence ID" value="NZ_VLPL01000001.1"/>
</dbReference>
<dbReference type="PANTHER" id="PTHR33594">
    <property type="entry name" value="SUPERFAMILY HYDROLASE, PUTATIVE (AFU_ORTHOLOGUE AFUA_1G03035)-RELATED"/>
    <property type="match status" value="1"/>
</dbReference>
<dbReference type="AlphaFoldDB" id="A0A556N7E7"/>
<dbReference type="EMBL" id="VLPL01000001">
    <property type="protein sequence ID" value="TSJ48104.1"/>
    <property type="molecule type" value="Genomic_DNA"/>
</dbReference>
<sequence>MKNNTYLFEEVKTIVEQKFRKESADHDWYHIERVLKLAEHIQDQEGGDLLVVRLAALLHDISDHKLNGGVKNDCGRVSREILTKLNAEKELIDRVCSIVDKVSFKGAGVEDEVGSLELDIVRDADRLDAIGAIGIARAFHYGGKNNRSFYEPDLGPSLHSDFESYSSDKSHTLNHFYEKLLLIKDRLRTKTAQKIGEERHQIMAAFVADFLKEWNVKFK</sequence>
<keyword evidence="3" id="KW-1185">Reference proteome</keyword>